<evidence type="ECO:0000313" key="10">
    <source>
        <dbReference type="EMBL" id="KRW98659.1"/>
    </source>
</evidence>
<dbReference type="GO" id="GO:0016887">
    <property type="term" value="F:ATP hydrolysis activity"/>
    <property type="evidence" value="ECO:0007669"/>
    <property type="project" value="InterPro"/>
</dbReference>
<evidence type="ECO:0000256" key="4">
    <source>
        <dbReference type="ARBA" id="ARBA00022741"/>
    </source>
</evidence>
<keyword evidence="2" id="KW-0813">Transport</keyword>
<evidence type="ECO:0000259" key="9">
    <source>
        <dbReference type="PROSITE" id="PS50893"/>
    </source>
</evidence>
<evidence type="ECO:0000256" key="7">
    <source>
        <dbReference type="ARBA" id="ARBA00023136"/>
    </source>
</evidence>
<feature type="transmembrane region" description="Helical" evidence="8">
    <location>
        <begin position="454"/>
        <end position="480"/>
    </location>
</feature>
<evidence type="ECO:0000256" key="3">
    <source>
        <dbReference type="ARBA" id="ARBA00022692"/>
    </source>
</evidence>
<accession>A0A0V0Q8S8</accession>
<dbReference type="InterPro" id="IPR013525">
    <property type="entry name" value="ABC2_TM"/>
</dbReference>
<dbReference type="Pfam" id="PF12698">
    <property type="entry name" value="ABC2_membrane_3"/>
    <property type="match status" value="1"/>
</dbReference>
<dbReference type="InterPro" id="IPR027417">
    <property type="entry name" value="P-loop_NTPase"/>
</dbReference>
<proteinExistence type="predicted"/>
<dbReference type="GO" id="GO:0140359">
    <property type="term" value="F:ABC-type transporter activity"/>
    <property type="evidence" value="ECO:0007669"/>
    <property type="project" value="InterPro"/>
</dbReference>
<evidence type="ECO:0000256" key="6">
    <source>
        <dbReference type="ARBA" id="ARBA00022989"/>
    </source>
</evidence>
<evidence type="ECO:0000256" key="1">
    <source>
        <dbReference type="ARBA" id="ARBA00004141"/>
    </source>
</evidence>
<comment type="caution">
    <text evidence="10">The sequence shown here is derived from an EMBL/GenBank/DDBJ whole genome shotgun (WGS) entry which is preliminary data.</text>
</comment>
<dbReference type="GO" id="GO:0016020">
    <property type="term" value="C:membrane"/>
    <property type="evidence" value="ECO:0007669"/>
    <property type="project" value="UniProtKB-SubCell"/>
</dbReference>
<dbReference type="InterPro" id="IPR026082">
    <property type="entry name" value="ABCA"/>
</dbReference>
<dbReference type="GO" id="GO:0005319">
    <property type="term" value="F:lipid transporter activity"/>
    <property type="evidence" value="ECO:0007669"/>
    <property type="project" value="TreeGrafter"/>
</dbReference>
<dbReference type="PROSITE" id="PS50893">
    <property type="entry name" value="ABC_TRANSPORTER_2"/>
    <property type="match status" value="2"/>
</dbReference>
<feature type="domain" description="ABC transporter" evidence="9">
    <location>
        <begin position="599"/>
        <end position="836"/>
    </location>
</feature>
<dbReference type="Gene3D" id="3.40.50.300">
    <property type="entry name" value="P-loop containing nucleotide triphosphate hydrolases"/>
    <property type="match status" value="3"/>
</dbReference>
<dbReference type="InParanoid" id="A0A0V0Q8S8"/>
<dbReference type="PROSITE" id="PS00211">
    <property type="entry name" value="ABC_TRANSPORTER_1"/>
    <property type="match status" value="1"/>
</dbReference>
<feature type="transmembrane region" description="Helical" evidence="8">
    <location>
        <begin position="1058"/>
        <end position="1079"/>
    </location>
</feature>
<feature type="transmembrane region" description="Helical" evidence="8">
    <location>
        <begin position="98"/>
        <end position="118"/>
    </location>
</feature>
<keyword evidence="5" id="KW-0067">ATP-binding</keyword>
<feature type="transmembrane region" description="Helical" evidence="8">
    <location>
        <begin position="408"/>
        <end position="430"/>
    </location>
</feature>
<reference evidence="10 11" key="1">
    <citation type="journal article" date="2015" name="Sci. Rep.">
        <title>Genome of the facultative scuticociliatosis pathogen Pseudocohnilembus persalinus provides insight into its virulence through horizontal gene transfer.</title>
        <authorList>
            <person name="Xiong J."/>
            <person name="Wang G."/>
            <person name="Cheng J."/>
            <person name="Tian M."/>
            <person name="Pan X."/>
            <person name="Warren A."/>
            <person name="Jiang C."/>
            <person name="Yuan D."/>
            <person name="Miao W."/>
        </authorList>
    </citation>
    <scope>NUCLEOTIDE SEQUENCE [LARGE SCALE GENOMIC DNA]</scope>
    <source>
        <strain evidence="10">36N120E</strain>
    </source>
</reference>
<dbReference type="CDD" id="cd03263">
    <property type="entry name" value="ABC_subfamily_A"/>
    <property type="match status" value="2"/>
</dbReference>
<keyword evidence="11" id="KW-1185">Reference proteome</keyword>
<dbReference type="SMART" id="SM00382">
    <property type="entry name" value="AAA"/>
    <property type="match status" value="2"/>
</dbReference>
<dbReference type="Proteomes" id="UP000054937">
    <property type="component" value="Unassembled WGS sequence"/>
</dbReference>
<evidence type="ECO:0000256" key="2">
    <source>
        <dbReference type="ARBA" id="ARBA00022448"/>
    </source>
</evidence>
<evidence type="ECO:0000256" key="5">
    <source>
        <dbReference type="ARBA" id="ARBA00022840"/>
    </source>
</evidence>
<gene>
    <name evidence="10" type="ORF">PPERSA_00247</name>
</gene>
<feature type="transmembrane region" description="Helical" evidence="8">
    <location>
        <begin position="356"/>
        <end position="379"/>
    </location>
</feature>
<protein>
    <submittedName>
        <fullName evidence="10">p-loop containing nucleoside triphosphate hydrolase</fullName>
    </submittedName>
</protein>
<comment type="subcellular location">
    <subcellularLocation>
        <location evidence="1">Membrane</location>
        <topology evidence="1">Multi-pass membrane protein</topology>
    </subcellularLocation>
</comment>
<dbReference type="Pfam" id="PF00005">
    <property type="entry name" value="ABC_tran"/>
    <property type="match status" value="2"/>
</dbReference>
<sequence length="1485" mass="174514">MELSCNINSNYIKMEDEKNNNNNLSNLPVNVDNLNTNIDENQLNLNHEMKNQNNPEKKLIQYNKSTKKKQYENQKPNTFLHIKLLLYKNYLIFKRQKLQGIFIFILPIFINLVVLYFITLIEQYGNSEFGNSSKNYDEKQIHQLDQQLPLCSNYHRFIKNKDCISLGISIIGDYINEDFLFDENGRNQYENYVQDFGQNQQLSEANLQMINYLKNQNNWVRFVVQELKRINNFDDSQIQIVSQTNKIQNIFGNTLFEQLPYYPVYTPPIILKKQIDQITTNFELIKKQSKKKDQNKNQFSENKTLKVFYNNQTLYKKIDEIENNQYNLYNTQNSHQINLHYKQYPNSPNRYPNEMIFIFENIEGIFATVLPLYLFFIFFKEITKEKTSKIRKGLNILGVSHFSYWNSWIIVAVIFSVFSALYIFVIGLLFQRKEGITWKQFKRSAKGRINRNKYIIPSGLNFMIYLVIDVFFYLLIMIYFDTIVDSNRGIGKPWYFIFTKLKFWQKNKNGQKEGLNQNLLEQNEKQLYIEQNQNSGFEKNNGNLIISHSFLKYQQFQQKRSNKFGEELHTSHIQEKEQIIQKFIQIQEKKLEIENLKGIYINNLSKKFKSGFLQKKLKTAINNLYLHINPNETLGLLGHNGAGKTTLINILTGIMKQDEGEIIINGKNPKQQIQQIRKKIGICPQFDILWNELTAKEHLQIFCQIKGITDNKQIKYTVKEKLKQVNLDKVQNAQTKTYSGGMKRRLSFIISTIGEPEIIFLDEPTTAMDPKSKRDVWEIINDLKKNRSIILTSHSMQEVDLLSDRIVILNKGEIKCIGTSLQIKNQFGDLIQDNFQRNKYNWIRFIIEEIRRENELDADQVQIMHQNDDIMIQTEYYDQSFQYYLTQNPGKVIQGLQFCNGEMLMLDLFDGEDPIYFSDCNNLFFKSTFNRVYPGDTEIDAENIKDGELKKYLLDGEIGPDGETIYYQKQYQYYFPNSQFYQIFTNYTLDYIQTSLHELPFFPKFDPALILKKQIDNALINYHKMLKSEAPLKIHNQYYQFPYIENSIVIPYNISEKLGPFLFFLLPLFIFMIFSKELLQEKISKIKQGLQIFGVNQKNYWLSWLITGIFFSVFVGIYTFIWGYLFYDDSIITCDKSSISNDLELKNTNILNLTQETEYQNFNQQKQSGIQIYNLSKTYTSGKFNKVQNKALNCLNLEIQQNEVVGLLGHNGAGKTTLINILTGILQKDEGKIYINGKDIEQDLNIIRQQIGVCPQFDILWQELTAKEHIQIFCQLRVGTYSGGMKRRLSFAISNIGNPSIILLDEPTTGLDPKTRRQIWDIIKKAKKNKSIILTTHSMEEADILSDTIVIISSGQIKAQGTSIHLKNQYGNGFRIDLLTLNQENVIELIHQYFPNMLLLDQSAGSLIYQIEKQFTKQLIEFLNLMEEIYINQNEDIQQQQTNQDQILQSQKMQDFQKLKNLIKDFSIQNSTLEEVFMIITKQQE</sequence>
<name>A0A0V0Q8S8_PSEPJ</name>
<dbReference type="SUPFAM" id="SSF52540">
    <property type="entry name" value="P-loop containing nucleoside triphosphate hydrolases"/>
    <property type="match status" value="2"/>
</dbReference>
<dbReference type="EMBL" id="LDAU01000232">
    <property type="protein sequence ID" value="KRW98659.1"/>
    <property type="molecule type" value="Genomic_DNA"/>
</dbReference>
<dbReference type="InterPro" id="IPR003593">
    <property type="entry name" value="AAA+_ATPase"/>
</dbReference>
<dbReference type="InterPro" id="IPR017871">
    <property type="entry name" value="ABC_transporter-like_CS"/>
</dbReference>
<evidence type="ECO:0000313" key="11">
    <source>
        <dbReference type="Proteomes" id="UP000054937"/>
    </source>
</evidence>
<keyword evidence="4" id="KW-0547">Nucleotide-binding</keyword>
<dbReference type="OrthoDB" id="10255969at2759"/>
<keyword evidence="6 8" id="KW-1133">Transmembrane helix</keyword>
<keyword evidence="3 8" id="KW-0812">Transmembrane</keyword>
<keyword evidence="7 8" id="KW-0472">Membrane</keyword>
<evidence type="ECO:0000256" key="8">
    <source>
        <dbReference type="SAM" id="Phobius"/>
    </source>
</evidence>
<dbReference type="InterPro" id="IPR003439">
    <property type="entry name" value="ABC_transporter-like_ATP-bd"/>
</dbReference>
<dbReference type="PANTHER" id="PTHR19229">
    <property type="entry name" value="ATP-BINDING CASSETTE TRANSPORTER SUBFAMILY A ABCA"/>
    <property type="match status" value="1"/>
</dbReference>
<keyword evidence="10" id="KW-0378">Hydrolase</keyword>
<feature type="transmembrane region" description="Helical" evidence="8">
    <location>
        <begin position="1100"/>
        <end position="1127"/>
    </location>
</feature>
<feature type="domain" description="ABC transporter" evidence="9">
    <location>
        <begin position="1170"/>
        <end position="1379"/>
    </location>
</feature>
<organism evidence="10 11">
    <name type="scientific">Pseudocohnilembus persalinus</name>
    <name type="common">Ciliate</name>
    <dbReference type="NCBI Taxonomy" id="266149"/>
    <lineage>
        <taxon>Eukaryota</taxon>
        <taxon>Sar</taxon>
        <taxon>Alveolata</taxon>
        <taxon>Ciliophora</taxon>
        <taxon>Intramacronucleata</taxon>
        <taxon>Oligohymenophorea</taxon>
        <taxon>Scuticociliatia</taxon>
        <taxon>Philasterida</taxon>
        <taxon>Pseudocohnilembidae</taxon>
        <taxon>Pseudocohnilembus</taxon>
    </lineage>
</organism>
<dbReference type="GO" id="GO:0005524">
    <property type="term" value="F:ATP binding"/>
    <property type="evidence" value="ECO:0007669"/>
    <property type="project" value="UniProtKB-KW"/>
</dbReference>
<dbReference type="PANTHER" id="PTHR19229:SF263">
    <property type="entry name" value="CHROMOSOME UNDETERMINED SCAFFOLD_17, WHOLE GENOME SHOTGUN SEQUENCE"/>
    <property type="match status" value="1"/>
</dbReference>
<dbReference type="FunFam" id="3.40.50.300:FF:000665">
    <property type="entry name" value="ABC transporter A family member 2"/>
    <property type="match status" value="1"/>
</dbReference>